<evidence type="ECO:0000256" key="1">
    <source>
        <dbReference type="SAM" id="SignalP"/>
    </source>
</evidence>
<gene>
    <name evidence="4" type="primary">LOC106460769</name>
</gene>
<dbReference type="PANTHER" id="PTHR46825:SF9">
    <property type="entry name" value="BETA-LACTAMASE-RELATED DOMAIN-CONTAINING PROTEIN"/>
    <property type="match status" value="1"/>
</dbReference>
<dbReference type="PANTHER" id="PTHR46825">
    <property type="entry name" value="D-ALANYL-D-ALANINE-CARBOXYPEPTIDASE/ENDOPEPTIDASE AMPH"/>
    <property type="match status" value="1"/>
</dbReference>
<dbReference type="RefSeq" id="XP_013775959.1">
    <property type="nucleotide sequence ID" value="XM_013920505.2"/>
</dbReference>
<keyword evidence="3" id="KW-1185">Reference proteome</keyword>
<feature type="signal peptide" evidence="1">
    <location>
        <begin position="1"/>
        <end position="23"/>
    </location>
</feature>
<feature type="domain" description="Beta-lactamase-related" evidence="2">
    <location>
        <begin position="94"/>
        <end position="253"/>
    </location>
</feature>
<protein>
    <submittedName>
        <fullName evidence="4">Uncharacterized protein LOC106460769</fullName>
    </submittedName>
</protein>
<dbReference type="InterPro" id="IPR012338">
    <property type="entry name" value="Beta-lactam/transpept-like"/>
</dbReference>
<keyword evidence="1" id="KW-0732">Signal</keyword>
<sequence>MFVKMWMVATIECLIIWLSSVKGYHGNLSALFPESPEFSDIESSVIRLMIDQNRTYSFLGVTVNNHFRYRQILSSEETWKLIPSLRSRRISHHLVALAVLKLAEEQKLTLYDHVFGFSGLLRKIFPWQQLSNIVVDHLVYEITIEHLLMQTSGLECQIKNGASFNFENFNEQRRHVNNKEIKENLKIRRFVNVLSFLLSKPLYHPPGVKQCSGDEGFVILCFVIESVIGQKCKDFIKNTFLLPLGMWQTYLSENCFERNMWSSQALAYSEACSAIEPTVLSNSTQVDPGNYIFSFFADWIFSAYDVLRLFSYYYIDYIHKISSLSSLKFIFEQAAKALPQHNSRWHIMGIRIDNNGVIWIESDRSSNDDFVIGCKITLGKMQYHIPFDKNQDFKSTCWLFLLSARKGNRLKKTLDRLWVKKIDSREESVFPDLLDVTSLNNDQKVNRGVKFSVPRILKQTYERALNLSNLTVFQVNEYIFSGRHYFSFILTSNMQHKSLVAEARNHFNRLPSSYGDHLNRRNPLELLNTEALPKHKILKWNGSKPQSIFNISVKRILLESQIKLHTKRGLYLKNIFCSLIDSELYVTFTTKKSRKWILNTQLIQSEVEKLSRQYEKSGFVITELCGYEENQRLYFMVRWVKF</sequence>
<proteinExistence type="predicted"/>
<dbReference type="InterPro" id="IPR050491">
    <property type="entry name" value="AmpC-like"/>
</dbReference>
<organism evidence="3 4">
    <name type="scientific">Limulus polyphemus</name>
    <name type="common">Atlantic horseshoe crab</name>
    <dbReference type="NCBI Taxonomy" id="6850"/>
    <lineage>
        <taxon>Eukaryota</taxon>
        <taxon>Metazoa</taxon>
        <taxon>Ecdysozoa</taxon>
        <taxon>Arthropoda</taxon>
        <taxon>Chelicerata</taxon>
        <taxon>Merostomata</taxon>
        <taxon>Xiphosura</taxon>
        <taxon>Limulidae</taxon>
        <taxon>Limulus</taxon>
    </lineage>
</organism>
<name>A0ABM1B6T3_LIMPO</name>
<evidence type="ECO:0000259" key="2">
    <source>
        <dbReference type="Pfam" id="PF00144"/>
    </source>
</evidence>
<dbReference type="Pfam" id="PF00144">
    <property type="entry name" value="Beta-lactamase"/>
    <property type="match status" value="1"/>
</dbReference>
<dbReference type="SUPFAM" id="SSF56601">
    <property type="entry name" value="beta-lactamase/transpeptidase-like"/>
    <property type="match status" value="1"/>
</dbReference>
<feature type="chain" id="PRO_5047354917" evidence="1">
    <location>
        <begin position="24"/>
        <end position="642"/>
    </location>
</feature>
<accession>A0ABM1B6T3</accession>
<evidence type="ECO:0000313" key="3">
    <source>
        <dbReference type="Proteomes" id="UP000694941"/>
    </source>
</evidence>
<dbReference type="Gene3D" id="3.40.710.10">
    <property type="entry name" value="DD-peptidase/beta-lactamase superfamily"/>
    <property type="match status" value="1"/>
</dbReference>
<dbReference type="Proteomes" id="UP000694941">
    <property type="component" value="Unplaced"/>
</dbReference>
<dbReference type="GeneID" id="106460769"/>
<dbReference type="InterPro" id="IPR001466">
    <property type="entry name" value="Beta-lactam-related"/>
</dbReference>
<reference evidence="4" key="1">
    <citation type="submission" date="2025-08" db="UniProtKB">
        <authorList>
            <consortium name="RefSeq"/>
        </authorList>
    </citation>
    <scope>IDENTIFICATION</scope>
    <source>
        <tissue evidence="4">Muscle</tissue>
    </source>
</reference>
<evidence type="ECO:0000313" key="4">
    <source>
        <dbReference type="RefSeq" id="XP_013775959.1"/>
    </source>
</evidence>